<dbReference type="Proteomes" id="UP000481327">
    <property type="component" value="Unassembled WGS sequence"/>
</dbReference>
<protein>
    <submittedName>
        <fullName evidence="1">Uncharacterized protein</fullName>
    </submittedName>
</protein>
<name>A0A7C9KGP2_9SPHN</name>
<sequence length="120" mass="12649">MSERRSLQALDRLIRVREIRARQAMAAAGRAETRRRAEAALVERVELLLVRPAGAPGPVSAQAASARAAGDAVLGALADDSRARLAATLAEQGRLAQALARARAAVDAAVSRRCEREGEA</sequence>
<dbReference type="EMBL" id="WIOL01000001">
    <property type="protein sequence ID" value="MQT15841.1"/>
    <property type="molecule type" value="Genomic_DNA"/>
</dbReference>
<evidence type="ECO:0000313" key="1">
    <source>
        <dbReference type="EMBL" id="MQT15841.1"/>
    </source>
</evidence>
<reference evidence="1 2" key="1">
    <citation type="submission" date="2019-09" db="EMBL/GenBank/DDBJ databases">
        <title>Polymorphobacter sp. isolated from a lake in China.</title>
        <authorList>
            <person name="Liu Z."/>
        </authorList>
    </citation>
    <scope>NUCLEOTIDE SEQUENCE [LARGE SCALE GENOMIC DNA]</scope>
    <source>
        <strain evidence="1 2">D40P</strain>
    </source>
</reference>
<accession>A0A7C9KGP2</accession>
<keyword evidence="2" id="KW-1185">Reference proteome</keyword>
<proteinExistence type="predicted"/>
<organism evidence="1 2">
    <name type="scientific">Sandarakinorhabdus fusca</name>
    <dbReference type="NCBI Taxonomy" id="1439888"/>
    <lineage>
        <taxon>Bacteria</taxon>
        <taxon>Pseudomonadati</taxon>
        <taxon>Pseudomonadota</taxon>
        <taxon>Alphaproteobacteria</taxon>
        <taxon>Sphingomonadales</taxon>
        <taxon>Sphingosinicellaceae</taxon>
        <taxon>Sandarakinorhabdus</taxon>
    </lineage>
</organism>
<dbReference type="AlphaFoldDB" id="A0A7C9KGP2"/>
<gene>
    <name evidence="1" type="ORF">F3168_00995</name>
</gene>
<comment type="caution">
    <text evidence="1">The sequence shown here is derived from an EMBL/GenBank/DDBJ whole genome shotgun (WGS) entry which is preliminary data.</text>
</comment>
<dbReference type="RefSeq" id="WP_152576306.1">
    <property type="nucleotide sequence ID" value="NZ_JAATJI010000001.1"/>
</dbReference>
<evidence type="ECO:0000313" key="2">
    <source>
        <dbReference type="Proteomes" id="UP000481327"/>
    </source>
</evidence>